<name>A0ABS9Z4E0_9HYPH</name>
<proteinExistence type="predicted"/>
<organism evidence="1 2">
    <name type="scientific">Candidatus Rhodoblastus alkanivorans</name>
    <dbReference type="NCBI Taxonomy" id="2954117"/>
    <lineage>
        <taxon>Bacteria</taxon>
        <taxon>Pseudomonadati</taxon>
        <taxon>Pseudomonadota</taxon>
        <taxon>Alphaproteobacteria</taxon>
        <taxon>Hyphomicrobiales</taxon>
        <taxon>Rhodoblastaceae</taxon>
        <taxon>Rhodoblastus</taxon>
    </lineage>
</organism>
<sequence length="201" mass="22075">MVSSSAPASAHPHVWVTAREQILFGPGGKIVGFRHVWTFDEMYSAFATQGLGKNGRPPTREELAPLAKTNVESLKDFEYFTVAKTGPAYHKFGPPKDYELTADAKKIVTLSFTLPLKEPVSAKKPFVFMVYDPTYFVDFELAKDNPVTMKDAPSGCSLTTMRPDPLTETDTKKLNESFFSGLSPGTDFGVKLATRSIVACP</sequence>
<evidence type="ECO:0000313" key="1">
    <source>
        <dbReference type="EMBL" id="MCI4682544.1"/>
    </source>
</evidence>
<reference evidence="1" key="1">
    <citation type="journal article" date="2022" name="ISME J.">
        <title>Identification of active gaseous-alkane degraders at natural gas seeps.</title>
        <authorList>
            <person name="Farhan Ul Haque M."/>
            <person name="Hernandez M."/>
            <person name="Crombie A.T."/>
            <person name="Murrell J.C."/>
        </authorList>
    </citation>
    <scope>NUCLEOTIDE SEQUENCE</scope>
    <source>
        <strain evidence="1">PC2</strain>
    </source>
</reference>
<dbReference type="Pfam" id="PF06226">
    <property type="entry name" value="DUF1007"/>
    <property type="match status" value="1"/>
</dbReference>
<dbReference type="EMBL" id="JAIVFP010000001">
    <property type="protein sequence ID" value="MCI4682544.1"/>
    <property type="molecule type" value="Genomic_DNA"/>
</dbReference>
<keyword evidence="2" id="KW-1185">Reference proteome</keyword>
<evidence type="ECO:0000313" key="2">
    <source>
        <dbReference type="Proteomes" id="UP001139104"/>
    </source>
</evidence>
<dbReference type="InterPro" id="IPR010412">
    <property type="entry name" value="DUF1007"/>
</dbReference>
<comment type="caution">
    <text evidence="1">The sequence shown here is derived from an EMBL/GenBank/DDBJ whole genome shotgun (WGS) entry which is preliminary data.</text>
</comment>
<protein>
    <submittedName>
        <fullName evidence="1">DUF1007 family protein</fullName>
    </submittedName>
</protein>
<gene>
    <name evidence="1" type="ORF">K2U94_07180</name>
</gene>
<accession>A0ABS9Z4E0</accession>
<dbReference type="Proteomes" id="UP001139104">
    <property type="component" value="Unassembled WGS sequence"/>
</dbReference>